<organism evidence="1 2">
    <name type="scientific">Hydnum rufescens UP504</name>
    <dbReference type="NCBI Taxonomy" id="1448309"/>
    <lineage>
        <taxon>Eukaryota</taxon>
        <taxon>Fungi</taxon>
        <taxon>Dikarya</taxon>
        <taxon>Basidiomycota</taxon>
        <taxon>Agaricomycotina</taxon>
        <taxon>Agaricomycetes</taxon>
        <taxon>Cantharellales</taxon>
        <taxon>Hydnaceae</taxon>
        <taxon>Hydnum</taxon>
    </lineage>
</organism>
<protein>
    <submittedName>
        <fullName evidence="1">Uncharacterized protein</fullName>
    </submittedName>
</protein>
<dbReference type="Proteomes" id="UP000886523">
    <property type="component" value="Unassembled WGS sequence"/>
</dbReference>
<dbReference type="AlphaFoldDB" id="A0A9P6ATZ0"/>
<evidence type="ECO:0000313" key="1">
    <source>
        <dbReference type="EMBL" id="KAF9511679.1"/>
    </source>
</evidence>
<accession>A0A9P6ATZ0</accession>
<comment type="caution">
    <text evidence="1">The sequence shown here is derived from an EMBL/GenBank/DDBJ whole genome shotgun (WGS) entry which is preliminary data.</text>
</comment>
<name>A0A9P6ATZ0_9AGAM</name>
<gene>
    <name evidence="1" type="ORF">BS47DRAFT_1145701</name>
</gene>
<proteinExistence type="predicted"/>
<reference evidence="1" key="1">
    <citation type="journal article" date="2020" name="Nat. Commun.">
        <title>Large-scale genome sequencing of mycorrhizal fungi provides insights into the early evolution of symbiotic traits.</title>
        <authorList>
            <person name="Miyauchi S."/>
            <person name="Kiss E."/>
            <person name="Kuo A."/>
            <person name="Drula E."/>
            <person name="Kohler A."/>
            <person name="Sanchez-Garcia M."/>
            <person name="Morin E."/>
            <person name="Andreopoulos B."/>
            <person name="Barry K.W."/>
            <person name="Bonito G."/>
            <person name="Buee M."/>
            <person name="Carver A."/>
            <person name="Chen C."/>
            <person name="Cichocki N."/>
            <person name="Clum A."/>
            <person name="Culley D."/>
            <person name="Crous P.W."/>
            <person name="Fauchery L."/>
            <person name="Girlanda M."/>
            <person name="Hayes R.D."/>
            <person name="Keri Z."/>
            <person name="LaButti K."/>
            <person name="Lipzen A."/>
            <person name="Lombard V."/>
            <person name="Magnuson J."/>
            <person name="Maillard F."/>
            <person name="Murat C."/>
            <person name="Nolan M."/>
            <person name="Ohm R.A."/>
            <person name="Pangilinan J."/>
            <person name="Pereira M.F."/>
            <person name="Perotto S."/>
            <person name="Peter M."/>
            <person name="Pfister S."/>
            <person name="Riley R."/>
            <person name="Sitrit Y."/>
            <person name="Stielow J.B."/>
            <person name="Szollosi G."/>
            <person name="Zifcakova L."/>
            <person name="Stursova M."/>
            <person name="Spatafora J.W."/>
            <person name="Tedersoo L."/>
            <person name="Vaario L.M."/>
            <person name="Yamada A."/>
            <person name="Yan M."/>
            <person name="Wang P."/>
            <person name="Xu J."/>
            <person name="Bruns T."/>
            <person name="Baldrian P."/>
            <person name="Vilgalys R."/>
            <person name="Dunand C."/>
            <person name="Henrissat B."/>
            <person name="Grigoriev I.V."/>
            <person name="Hibbett D."/>
            <person name="Nagy L.G."/>
            <person name="Martin F.M."/>
        </authorList>
    </citation>
    <scope>NUCLEOTIDE SEQUENCE</scope>
    <source>
        <strain evidence="1">UP504</strain>
    </source>
</reference>
<sequence>MYTVTPFSLAIPLGPSRHIARARTKTTGAMFFAAFGGGSSAISTLNYSSRSGSPLRQSSLFSPRAASRLSFAS</sequence>
<evidence type="ECO:0000313" key="2">
    <source>
        <dbReference type="Proteomes" id="UP000886523"/>
    </source>
</evidence>
<dbReference type="EMBL" id="MU128997">
    <property type="protein sequence ID" value="KAF9511679.1"/>
    <property type="molecule type" value="Genomic_DNA"/>
</dbReference>
<keyword evidence="2" id="KW-1185">Reference proteome</keyword>